<feature type="compositionally biased region" description="Low complexity" evidence="1">
    <location>
        <begin position="357"/>
        <end position="375"/>
    </location>
</feature>
<dbReference type="Proteomes" id="UP000431913">
    <property type="component" value="Unassembled WGS sequence"/>
</dbReference>
<sequence>MRKSTGRRMLCTNKQEPQEVLMAGRLRTIDARTLADAVLEPPGYAVKDLLVQGLHILAGAPKTGKSWLALWLCQQVAGGEKVWGHPTQQGTVLYLCLEDGYHRLQDRLLDITEDPSENLYLATHAGTLADGLAGQIETFVREHGRVSLIVIDTLQKVRETCTDNTYARDYADLARLKELADRCRTTVLLVHHLRKQYDSDPLNRVSGTASMSGAADGTFILQREDRSSNYGTLFCTGRDIESKELKLQFDPMSHIWECREDEETARSADEEVIGIVIDWLHDEKQFEGTASELLEILHDALPCGLRPNILSRWLNKHKGMLKANGVSYTLRRTRDSRTIRLSCDGNDANDDISGSGAASKIPSPSSQPSQAAALPGVSRQRPGMERCPPLP</sequence>
<comment type="caution">
    <text evidence="2">The sequence shown here is derived from an EMBL/GenBank/DDBJ whole genome shotgun (WGS) entry which is preliminary data.</text>
</comment>
<proteinExistence type="predicted"/>
<dbReference type="InterPro" id="IPR027417">
    <property type="entry name" value="P-loop_NTPase"/>
</dbReference>
<dbReference type="Pfam" id="PF13481">
    <property type="entry name" value="AAA_25"/>
    <property type="match status" value="1"/>
</dbReference>
<evidence type="ECO:0000313" key="2">
    <source>
        <dbReference type="EMBL" id="MST93626.1"/>
    </source>
</evidence>
<dbReference type="SUPFAM" id="SSF52540">
    <property type="entry name" value="P-loop containing nucleoside triphosphate hydrolases"/>
    <property type="match status" value="1"/>
</dbReference>
<name>A0A6I2U9D4_9FIRM</name>
<protein>
    <submittedName>
        <fullName evidence="2">AAA family ATPase</fullName>
    </submittedName>
</protein>
<accession>A0A6I2U9D4</accession>
<reference evidence="2 3" key="1">
    <citation type="submission" date="2019-08" db="EMBL/GenBank/DDBJ databases">
        <title>In-depth cultivation of the pig gut microbiome towards novel bacterial diversity and tailored functional studies.</title>
        <authorList>
            <person name="Wylensek D."/>
            <person name="Hitch T.C.A."/>
            <person name="Clavel T."/>
        </authorList>
    </citation>
    <scope>NUCLEOTIDE SEQUENCE [LARGE SCALE GENOMIC DNA]</scope>
    <source>
        <strain evidence="2 3">WCA3-601-WT-6J</strain>
    </source>
</reference>
<gene>
    <name evidence="2" type="ORF">FYJ76_17110</name>
</gene>
<organism evidence="2 3">
    <name type="scientific">Ruthenibacterium lactatiformans</name>
    <dbReference type="NCBI Taxonomy" id="1550024"/>
    <lineage>
        <taxon>Bacteria</taxon>
        <taxon>Bacillati</taxon>
        <taxon>Bacillota</taxon>
        <taxon>Clostridia</taxon>
        <taxon>Eubacteriales</taxon>
        <taxon>Oscillospiraceae</taxon>
        <taxon>Ruthenibacterium</taxon>
    </lineage>
</organism>
<dbReference type="AlphaFoldDB" id="A0A6I2U9D4"/>
<dbReference type="EMBL" id="VUNJ01000047">
    <property type="protein sequence ID" value="MST93626.1"/>
    <property type="molecule type" value="Genomic_DNA"/>
</dbReference>
<feature type="region of interest" description="Disordered" evidence="1">
    <location>
        <begin position="341"/>
        <end position="391"/>
    </location>
</feature>
<evidence type="ECO:0000256" key="1">
    <source>
        <dbReference type="SAM" id="MobiDB-lite"/>
    </source>
</evidence>
<dbReference type="Gene3D" id="3.40.50.300">
    <property type="entry name" value="P-loop containing nucleotide triphosphate hydrolases"/>
    <property type="match status" value="1"/>
</dbReference>
<evidence type="ECO:0000313" key="3">
    <source>
        <dbReference type="Proteomes" id="UP000431913"/>
    </source>
</evidence>